<feature type="transmembrane region" description="Helical" evidence="5">
    <location>
        <begin position="99"/>
        <end position="119"/>
    </location>
</feature>
<comment type="subcellular location">
    <subcellularLocation>
        <location evidence="1">Membrane</location>
        <topology evidence="1">Multi-pass membrane protein</topology>
    </subcellularLocation>
</comment>
<keyword evidence="3 5" id="KW-1133">Transmembrane helix</keyword>
<reference evidence="6" key="1">
    <citation type="submission" date="2021-03" db="EMBL/GenBank/DDBJ databases">
        <title>Leucobacter chromiisoli sp. nov., isolated from chromium-containing soil of chemical plant.</title>
        <authorList>
            <person name="Xu Z."/>
        </authorList>
    </citation>
    <scope>NUCLEOTIDE SEQUENCE</scope>
    <source>
        <strain evidence="6">S27</strain>
    </source>
</reference>
<dbReference type="GO" id="GO:0016020">
    <property type="term" value="C:membrane"/>
    <property type="evidence" value="ECO:0007669"/>
    <property type="project" value="UniProtKB-SubCell"/>
</dbReference>
<dbReference type="Proteomes" id="UP000664382">
    <property type="component" value="Unassembled WGS sequence"/>
</dbReference>
<evidence type="ECO:0000256" key="5">
    <source>
        <dbReference type="SAM" id="Phobius"/>
    </source>
</evidence>
<accession>A0A939ML97</accession>
<keyword evidence="4 5" id="KW-0472">Membrane</keyword>
<keyword evidence="7" id="KW-1185">Reference proteome</keyword>
<comment type="caution">
    <text evidence="6">The sequence shown here is derived from an EMBL/GenBank/DDBJ whole genome shotgun (WGS) entry which is preliminary data.</text>
</comment>
<evidence type="ECO:0000313" key="7">
    <source>
        <dbReference type="Proteomes" id="UP000664382"/>
    </source>
</evidence>
<dbReference type="AlphaFoldDB" id="A0A939ML97"/>
<proteinExistence type="predicted"/>
<sequence length="120" mass="12202">MLIALWIITVLLAIAFLGAGGLKLVKPRSALIDGGMPWAADFSAGFIKTIAALEVLGALGLILPLATGIAPVLAPIAAIGEAILMIGAVVVHVRRKEPFLPPLVLGLLSVVAAVLGLLVL</sequence>
<gene>
    <name evidence="6" type="ORF">J4H92_01965</name>
</gene>
<evidence type="ECO:0000256" key="2">
    <source>
        <dbReference type="ARBA" id="ARBA00022692"/>
    </source>
</evidence>
<protein>
    <submittedName>
        <fullName evidence="6">DoxX family protein</fullName>
    </submittedName>
</protein>
<evidence type="ECO:0000313" key="6">
    <source>
        <dbReference type="EMBL" id="MBO1900712.1"/>
    </source>
</evidence>
<dbReference type="InterPro" id="IPR032808">
    <property type="entry name" value="DoxX"/>
</dbReference>
<keyword evidence="2 5" id="KW-0812">Transmembrane</keyword>
<feature type="transmembrane region" description="Helical" evidence="5">
    <location>
        <begin position="72"/>
        <end position="93"/>
    </location>
</feature>
<dbReference type="EMBL" id="JAGDYM010000003">
    <property type="protein sequence ID" value="MBO1900712.1"/>
    <property type="molecule type" value="Genomic_DNA"/>
</dbReference>
<evidence type="ECO:0000256" key="4">
    <source>
        <dbReference type="ARBA" id="ARBA00023136"/>
    </source>
</evidence>
<name>A0A939ML97_9MICO</name>
<evidence type="ECO:0000256" key="3">
    <source>
        <dbReference type="ARBA" id="ARBA00022989"/>
    </source>
</evidence>
<evidence type="ECO:0000256" key="1">
    <source>
        <dbReference type="ARBA" id="ARBA00004141"/>
    </source>
</evidence>
<feature type="transmembrane region" description="Helical" evidence="5">
    <location>
        <begin position="45"/>
        <end position="65"/>
    </location>
</feature>
<dbReference type="RefSeq" id="WP_208095366.1">
    <property type="nucleotide sequence ID" value="NZ_JAGDYM010000003.1"/>
</dbReference>
<organism evidence="6 7">
    <name type="scientific">Leucobacter weissii</name>
    <dbReference type="NCBI Taxonomy" id="1983706"/>
    <lineage>
        <taxon>Bacteria</taxon>
        <taxon>Bacillati</taxon>
        <taxon>Actinomycetota</taxon>
        <taxon>Actinomycetes</taxon>
        <taxon>Micrococcales</taxon>
        <taxon>Microbacteriaceae</taxon>
        <taxon>Leucobacter</taxon>
    </lineage>
</organism>
<dbReference type="Pfam" id="PF13564">
    <property type="entry name" value="DoxX_2"/>
    <property type="match status" value="1"/>
</dbReference>